<feature type="region of interest" description="Disordered" evidence="1">
    <location>
        <begin position="97"/>
        <end position="123"/>
    </location>
</feature>
<sequence>MIRIRLLGRTLKVDYVEEYKEPKYRERADEDVKRLWEEGCAPKPIRWMGVERKEKNDSYGKIEALRNKKEALIYNPRPEYGKGNWREVEIWREVRRREKERGDDMKKIPGTEYDQPFIPNRYR</sequence>
<protein>
    <submittedName>
        <fullName evidence="2">Uncharacterized protein</fullName>
    </submittedName>
</protein>
<organism evidence="2 3">
    <name type="scientific">Ancylostoma duodenale</name>
    <dbReference type="NCBI Taxonomy" id="51022"/>
    <lineage>
        <taxon>Eukaryota</taxon>
        <taxon>Metazoa</taxon>
        <taxon>Ecdysozoa</taxon>
        <taxon>Nematoda</taxon>
        <taxon>Chromadorea</taxon>
        <taxon>Rhabditida</taxon>
        <taxon>Rhabditina</taxon>
        <taxon>Rhabditomorpha</taxon>
        <taxon>Strongyloidea</taxon>
        <taxon>Ancylostomatidae</taxon>
        <taxon>Ancylostomatinae</taxon>
        <taxon>Ancylostoma</taxon>
    </lineage>
</organism>
<dbReference type="OrthoDB" id="2573941at2759"/>
<evidence type="ECO:0000313" key="3">
    <source>
        <dbReference type="Proteomes" id="UP000054047"/>
    </source>
</evidence>
<reference evidence="2 3" key="1">
    <citation type="submission" date="2013-12" db="EMBL/GenBank/DDBJ databases">
        <title>Draft genome of the parsitic nematode Ancylostoma duodenale.</title>
        <authorList>
            <person name="Mitreva M."/>
        </authorList>
    </citation>
    <scope>NUCLEOTIDE SEQUENCE [LARGE SCALE GENOMIC DNA]</scope>
    <source>
        <strain evidence="2 3">Zhejiang</strain>
    </source>
</reference>
<keyword evidence="3" id="KW-1185">Reference proteome</keyword>
<evidence type="ECO:0000313" key="2">
    <source>
        <dbReference type="EMBL" id="KIH46053.1"/>
    </source>
</evidence>
<dbReference type="EMBL" id="KN770257">
    <property type="protein sequence ID" value="KIH46053.1"/>
    <property type="molecule type" value="Genomic_DNA"/>
</dbReference>
<dbReference type="Proteomes" id="UP000054047">
    <property type="component" value="Unassembled WGS sequence"/>
</dbReference>
<name>A0A0C2BQI3_9BILA</name>
<feature type="compositionally biased region" description="Basic and acidic residues" evidence="1">
    <location>
        <begin position="97"/>
        <end position="109"/>
    </location>
</feature>
<accession>A0A0C2BQI3</accession>
<gene>
    <name evidence="2" type="ORF">ANCDUO_23896</name>
</gene>
<dbReference type="AlphaFoldDB" id="A0A0C2BQI3"/>
<proteinExistence type="predicted"/>
<evidence type="ECO:0000256" key="1">
    <source>
        <dbReference type="SAM" id="MobiDB-lite"/>
    </source>
</evidence>